<dbReference type="Pfam" id="PF13439">
    <property type="entry name" value="Glyco_transf_4"/>
    <property type="match status" value="1"/>
</dbReference>
<dbReference type="OrthoDB" id="9790710at2"/>
<keyword evidence="3 6" id="KW-0808">Transferase</keyword>
<dbReference type="Pfam" id="PF00534">
    <property type="entry name" value="Glycos_transf_1"/>
    <property type="match status" value="1"/>
</dbReference>
<evidence type="ECO:0000256" key="3">
    <source>
        <dbReference type="ARBA" id="ARBA00022679"/>
    </source>
</evidence>
<accession>A0A2K8KG62</accession>
<dbReference type="InterPro" id="IPR028098">
    <property type="entry name" value="Glyco_trans_4-like_N"/>
</dbReference>
<dbReference type="InterPro" id="IPR001296">
    <property type="entry name" value="Glyco_trans_1"/>
</dbReference>
<sequence>MLAAPSNGGPDAKAASGPRLCIATGRYLRSGETFVNRHIERLFGGNTVVVCGRRTGQDSLGKPVFSRLRAVMNPADLVLAPWHLLQNYHRYRAPFVPFGMSRRQLVAFLEGERVDAVLAEFGSQAVSIWPVCKAMGIPVFSYFRGRDASRYLQSASRVEGYRRMMPNLAGVFAVSQFLLDNLAAQGLSHPNAYVVPSGTDVAAFSPGEKTPGQMLFVGRFVEKKAPKLTLDSFLAVASQHPHARLDMVGDGPLLNACKALAASSGLGDRVVFHGRQSSLQVRAHLSRADIFVLHSVTGQDGETEGLPSAIQEAMAAGAATLSTRHAGIPELVEQGISGILVDEMDASGMREAMNTMLADPATTRQMGVRARETALERVDYRRLYQKVETVIRQQIDANSGAKRG</sequence>
<evidence type="ECO:0000256" key="1">
    <source>
        <dbReference type="ARBA" id="ARBA00009481"/>
    </source>
</evidence>
<evidence type="ECO:0000259" key="5">
    <source>
        <dbReference type="Pfam" id="PF13439"/>
    </source>
</evidence>
<dbReference type="PANTHER" id="PTHR12526:SF640">
    <property type="entry name" value="COLANIC ACID BIOSYNTHESIS GLYCOSYLTRANSFERASE WCAL-RELATED"/>
    <property type="match status" value="1"/>
</dbReference>
<feature type="domain" description="Glycosyltransferase subfamily 4-like N-terminal" evidence="5">
    <location>
        <begin position="100"/>
        <end position="201"/>
    </location>
</feature>
<keyword evidence="2" id="KW-0328">Glycosyltransferase</keyword>
<reference evidence="6 7" key="1">
    <citation type="submission" date="2017-11" db="EMBL/GenBank/DDBJ databases">
        <title>Revised Sequence and Annotation of the Rhodobaca barguzinensis strain alga05 Genome.</title>
        <authorList>
            <person name="Kopejtka K."/>
            <person name="Tomasch J.M."/>
            <person name="Bunk B."/>
            <person name="Koblizek M."/>
        </authorList>
    </citation>
    <scope>NUCLEOTIDE SEQUENCE [LARGE SCALE GENOMIC DNA]</scope>
    <source>
        <strain evidence="7">alga05</strain>
    </source>
</reference>
<dbReference type="Proteomes" id="UP000228948">
    <property type="component" value="Chromosome"/>
</dbReference>
<dbReference type="EMBL" id="CP024899">
    <property type="protein sequence ID" value="ATX66973.1"/>
    <property type="molecule type" value="Genomic_DNA"/>
</dbReference>
<name>A0A2K8KG62_9RHOB</name>
<dbReference type="STRING" id="441209.GCA_001870665_02793"/>
<dbReference type="AlphaFoldDB" id="A0A2K8KG62"/>
<dbReference type="SUPFAM" id="SSF53756">
    <property type="entry name" value="UDP-Glycosyltransferase/glycogen phosphorylase"/>
    <property type="match status" value="1"/>
</dbReference>
<evidence type="ECO:0000313" key="7">
    <source>
        <dbReference type="Proteomes" id="UP000228948"/>
    </source>
</evidence>
<dbReference type="PANTHER" id="PTHR12526">
    <property type="entry name" value="GLYCOSYLTRANSFERASE"/>
    <property type="match status" value="1"/>
</dbReference>
<comment type="similarity">
    <text evidence="1">Belongs to the glycosyltransferase group 1 family. Glycosyltransferase 4 subfamily.</text>
</comment>
<evidence type="ECO:0000313" key="6">
    <source>
        <dbReference type="EMBL" id="ATX66973.1"/>
    </source>
</evidence>
<evidence type="ECO:0000256" key="2">
    <source>
        <dbReference type="ARBA" id="ARBA00022676"/>
    </source>
</evidence>
<evidence type="ECO:0000259" key="4">
    <source>
        <dbReference type="Pfam" id="PF00534"/>
    </source>
</evidence>
<dbReference type="RefSeq" id="WP_071481429.1">
    <property type="nucleotide sequence ID" value="NZ_CP024899.1"/>
</dbReference>
<organism evidence="6 7">
    <name type="scientific">Roseinatronobacter bogoriensis subsp. barguzinensis</name>
    <dbReference type="NCBI Taxonomy" id="441209"/>
    <lineage>
        <taxon>Bacteria</taxon>
        <taxon>Pseudomonadati</taxon>
        <taxon>Pseudomonadota</taxon>
        <taxon>Alphaproteobacteria</taxon>
        <taxon>Rhodobacterales</taxon>
        <taxon>Paracoccaceae</taxon>
        <taxon>Roseinatronobacter</taxon>
    </lineage>
</organism>
<dbReference type="KEGG" id="rbg:BG454_15045"/>
<protein>
    <submittedName>
        <fullName evidence="6">Glycosyl transferase family 1</fullName>
    </submittedName>
</protein>
<feature type="domain" description="Glycosyl transferase family 1" evidence="4">
    <location>
        <begin position="209"/>
        <end position="372"/>
    </location>
</feature>
<proteinExistence type="inferred from homology"/>
<dbReference type="Gene3D" id="3.40.50.2000">
    <property type="entry name" value="Glycogen Phosphorylase B"/>
    <property type="match status" value="2"/>
</dbReference>
<gene>
    <name evidence="6" type="ORF">BG454_15045</name>
</gene>
<keyword evidence="7" id="KW-1185">Reference proteome</keyword>
<dbReference type="GO" id="GO:0016757">
    <property type="term" value="F:glycosyltransferase activity"/>
    <property type="evidence" value="ECO:0007669"/>
    <property type="project" value="UniProtKB-KW"/>
</dbReference>